<name>A0A031LPA7_9CREN</name>
<dbReference type="NCBIfam" id="NF003268">
    <property type="entry name" value="PRK04239.1"/>
    <property type="match status" value="1"/>
</dbReference>
<dbReference type="AlphaFoldDB" id="A0A031LPA7"/>
<dbReference type="PANTHER" id="PTHR10840">
    <property type="entry name" value="PROGRAMMED CELL DEATH PROTEIN 5"/>
    <property type="match status" value="1"/>
</dbReference>
<evidence type="ECO:0000313" key="6">
    <source>
        <dbReference type="Proteomes" id="UP000024332"/>
    </source>
</evidence>
<dbReference type="EMBL" id="JFZT01000039">
    <property type="protein sequence ID" value="EZQ06902.1"/>
    <property type="molecule type" value="Genomic_DNA"/>
</dbReference>
<sequence length="117" mass="13798">MSDDYMNDPELQALLSRKAQTENRRMAEERQKKAEMEARKDALLRAILTPEARERLNNVKLVRPEIVESLEDQLIALAQARRIKIPVTDDELKEILSQLADQEKRDFKIQIRERGWK</sequence>
<dbReference type="InterPro" id="IPR036883">
    <property type="entry name" value="PDCD5-like_sf"/>
</dbReference>
<dbReference type="STRING" id="1160895.CM19_05910"/>
<comment type="caution">
    <text evidence="5">The sequence shown here is derived from an EMBL/GenBank/DDBJ whole genome shotgun (WGS) entry which is preliminary data.</text>
</comment>
<keyword evidence="6" id="KW-1185">Reference proteome</keyword>
<dbReference type="PIRSF" id="PIRSF015730">
    <property type="entry name" value="TFAR19"/>
    <property type="match status" value="1"/>
</dbReference>
<dbReference type="Proteomes" id="UP000024332">
    <property type="component" value="Unassembled WGS sequence"/>
</dbReference>
<comment type="similarity">
    <text evidence="1 3">Belongs to the PDCD5 family.</text>
</comment>
<protein>
    <recommendedName>
        <fullName evidence="3">DNA-binding protein CM19_05910</fullName>
    </recommendedName>
</protein>
<evidence type="ECO:0000256" key="3">
    <source>
        <dbReference type="HAMAP-Rule" id="MF_00026"/>
    </source>
</evidence>
<dbReference type="InterPro" id="IPR002836">
    <property type="entry name" value="PDCD5-like"/>
</dbReference>
<dbReference type="GO" id="GO:0003677">
    <property type="term" value="F:DNA binding"/>
    <property type="evidence" value="ECO:0007669"/>
    <property type="project" value="UniProtKB-UniRule"/>
</dbReference>
<evidence type="ECO:0000256" key="1">
    <source>
        <dbReference type="ARBA" id="ARBA00010490"/>
    </source>
</evidence>
<dbReference type="PANTHER" id="PTHR10840:SF0">
    <property type="entry name" value="PROGRAMMED CELL DEATH PROTEIN 5"/>
    <property type="match status" value="1"/>
</dbReference>
<dbReference type="GO" id="GO:0005829">
    <property type="term" value="C:cytosol"/>
    <property type="evidence" value="ECO:0007669"/>
    <property type="project" value="TreeGrafter"/>
</dbReference>
<dbReference type="OrthoDB" id="7912at2157"/>
<accession>A0A031LPA7</accession>
<dbReference type="InterPro" id="IPR022889">
    <property type="entry name" value="DNA_bind_arc"/>
</dbReference>
<reference evidence="5 6" key="1">
    <citation type="submission" date="2014-03" db="EMBL/GenBank/DDBJ databases">
        <title>Draft genome sequence of the novel thermoacidophilic archaea Acidianus copahuensis ALE1 strain, isolated from Copahue volcanic area in Neuquen Argentina.</title>
        <authorList>
            <person name="Urbieta M.S."/>
            <person name="Rascovan N."/>
            <person name="Castro C."/>
            <person name="Revale S."/>
            <person name="Giaveno M.A."/>
            <person name="Vazquez M.P."/>
            <person name="Donati E.R."/>
        </authorList>
    </citation>
    <scope>NUCLEOTIDE SEQUENCE [LARGE SCALE GENOMIC DNA]</scope>
    <source>
        <strain evidence="5 6">ALE1</strain>
    </source>
</reference>
<evidence type="ECO:0000256" key="4">
    <source>
        <dbReference type="SAM" id="MobiDB-lite"/>
    </source>
</evidence>
<keyword evidence="2 3" id="KW-0238">DNA-binding</keyword>
<dbReference type="HAMAP" id="MF_00026">
    <property type="entry name" value="dsDNA_bind"/>
    <property type="match status" value="1"/>
</dbReference>
<gene>
    <name evidence="5" type="ORF">CM19_05910</name>
</gene>
<dbReference type="RefSeq" id="WP_048099427.1">
    <property type="nucleotide sequence ID" value="NZ_JFZT01000039.1"/>
</dbReference>
<organism evidence="5 6">
    <name type="scientific">Candidatus Acidianus copahuensis</name>
    <dbReference type="NCBI Taxonomy" id="1160895"/>
    <lineage>
        <taxon>Archaea</taxon>
        <taxon>Thermoproteota</taxon>
        <taxon>Thermoprotei</taxon>
        <taxon>Sulfolobales</taxon>
        <taxon>Sulfolobaceae</taxon>
        <taxon>Acidianus</taxon>
    </lineage>
</organism>
<feature type="compositionally biased region" description="Basic and acidic residues" evidence="4">
    <location>
        <begin position="19"/>
        <end position="35"/>
    </location>
</feature>
<dbReference type="SUPFAM" id="SSF46950">
    <property type="entry name" value="Double-stranded DNA-binding domain"/>
    <property type="match status" value="1"/>
</dbReference>
<proteinExistence type="inferred from homology"/>
<dbReference type="Gene3D" id="1.10.8.140">
    <property type="entry name" value="PDCD5-like"/>
    <property type="match status" value="1"/>
</dbReference>
<evidence type="ECO:0000256" key="2">
    <source>
        <dbReference type="ARBA" id="ARBA00023125"/>
    </source>
</evidence>
<dbReference type="Pfam" id="PF01984">
    <property type="entry name" value="dsDNA_bind"/>
    <property type="match status" value="1"/>
</dbReference>
<evidence type="ECO:0000313" key="5">
    <source>
        <dbReference type="EMBL" id="EZQ06902.1"/>
    </source>
</evidence>
<feature type="region of interest" description="Disordered" evidence="4">
    <location>
        <begin position="15"/>
        <end position="35"/>
    </location>
</feature>